<sequence>MYEHSPTRSEEGVAPPHAVNITPRWNESKTTIWKVTATCWCMLVMGANDASYGAIIPYLELYYRKSYTVISLVFLAPFAGYIISAILSNLIHLQLGRKGVAIIGPGCHLLAFAIISIHPPFPVLVMMYLVIGFASGIQNAAWNVWVENMANPHEVLGVLPGFYGVGATCSPLIATTVITKAGWEWFSFYYLMVGAAAMALFYTVGAFWSETGSKYKQENPNLPNRSALSQTRHALTYSVTWTSAMFLFLYGGIEVGIGGWIVVFMTYVRNGSAFAPGMTETGFSLGITLGRLVPHFILSAFAVSLIGFFTGTIFPGVVVVTTRLLPKNVHVAAISFTTALSMGGGSVFPFMIGAISQAKGVNILQPIILAMLSAALLIWLGLLRFSK</sequence>
<dbReference type="AlphaFoldDB" id="B6QJ41"/>
<feature type="transmembrane region" description="Helical" evidence="7">
    <location>
        <begin position="67"/>
        <end position="87"/>
    </location>
</feature>
<dbReference type="Gene3D" id="1.20.1250.20">
    <property type="entry name" value="MFS general substrate transporter like domains"/>
    <property type="match status" value="1"/>
</dbReference>
<evidence type="ECO:0008006" key="10">
    <source>
        <dbReference type="Google" id="ProtNLM"/>
    </source>
</evidence>
<dbReference type="HOGENOM" id="CLU_021993_0_0_1"/>
<feature type="transmembrane region" description="Helical" evidence="7">
    <location>
        <begin position="296"/>
        <end position="319"/>
    </location>
</feature>
<feature type="transmembrane region" description="Helical" evidence="7">
    <location>
        <begin position="99"/>
        <end position="117"/>
    </location>
</feature>
<dbReference type="InterPro" id="IPR011701">
    <property type="entry name" value="MFS"/>
</dbReference>
<dbReference type="InterPro" id="IPR036259">
    <property type="entry name" value="MFS_trans_sf"/>
</dbReference>
<feature type="transmembrane region" description="Helical" evidence="7">
    <location>
        <begin position="158"/>
        <end position="179"/>
    </location>
</feature>
<proteinExistence type="inferred from homology"/>
<dbReference type="GO" id="GO:0016020">
    <property type="term" value="C:membrane"/>
    <property type="evidence" value="ECO:0007669"/>
    <property type="project" value="TreeGrafter"/>
</dbReference>
<reference evidence="9" key="1">
    <citation type="journal article" date="2015" name="Genome Announc.">
        <title>Genome sequence of the AIDS-associated pathogen Penicillium marneffei (ATCC18224) and its near taxonomic relative Talaromyces stipitatus (ATCC10500).</title>
        <authorList>
            <person name="Nierman W.C."/>
            <person name="Fedorova-Abrams N.D."/>
            <person name="Andrianopoulos A."/>
        </authorList>
    </citation>
    <scope>NUCLEOTIDE SEQUENCE [LARGE SCALE GENOMIC DNA]</scope>
    <source>
        <strain evidence="9">ATCC 18224 / CBS 334.59 / QM 7333</strain>
    </source>
</reference>
<evidence type="ECO:0000256" key="1">
    <source>
        <dbReference type="ARBA" id="ARBA00004127"/>
    </source>
</evidence>
<dbReference type="FunFam" id="1.20.1250.20:FF:000308">
    <property type="entry name" value="MFS efflux transporter"/>
    <property type="match status" value="1"/>
</dbReference>
<evidence type="ECO:0000313" key="8">
    <source>
        <dbReference type="EMBL" id="EEA23381.1"/>
    </source>
</evidence>
<dbReference type="OrthoDB" id="413079at2759"/>
<feature type="transmembrane region" description="Helical" evidence="7">
    <location>
        <begin position="247"/>
        <end position="268"/>
    </location>
</feature>
<dbReference type="Proteomes" id="UP000001294">
    <property type="component" value="Unassembled WGS sequence"/>
</dbReference>
<evidence type="ECO:0000313" key="9">
    <source>
        <dbReference type="Proteomes" id="UP000001294"/>
    </source>
</evidence>
<dbReference type="InterPro" id="IPR051788">
    <property type="entry name" value="MFS_Transporter"/>
</dbReference>
<keyword evidence="5 7" id="KW-1133">Transmembrane helix</keyword>
<comment type="similarity">
    <text evidence="2">Belongs to the major facilitator superfamily.</text>
</comment>
<dbReference type="SUPFAM" id="SSF103473">
    <property type="entry name" value="MFS general substrate transporter"/>
    <property type="match status" value="1"/>
</dbReference>
<comment type="subcellular location">
    <subcellularLocation>
        <location evidence="1">Endomembrane system</location>
        <topology evidence="1">Multi-pass membrane protein</topology>
    </subcellularLocation>
</comment>
<name>B6QJ41_TALMQ</name>
<protein>
    <recommendedName>
        <fullName evidence="10">Major facilitator superfamily (MFS) profile domain-containing protein</fullName>
    </recommendedName>
</protein>
<dbReference type="GO" id="GO:0012505">
    <property type="term" value="C:endomembrane system"/>
    <property type="evidence" value="ECO:0007669"/>
    <property type="project" value="UniProtKB-SubCell"/>
</dbReference>
<evidence type="ECO:0000256" key="6">
    <source>
        <dbReference type="ARBA" id="ARBA00023136"/>
    </source>
</evidence>
<evidence type="ECO:0000256" key="7">
    <source>
        <dbReference type="SAM" id="Phobius"/>
    </source>
</evidence>
<keyword evidence="6 7" id="KW-0472">Membrane</keyword>
<organism evidence="8 9">
    <name type="scientific">Talaromyces marneffei (strain ATCC 18224 / CBS 334.59 / QM 7333)</name>
    <name type="common">Penicillium marneffei</name>
    <dbReference type="NCBI Taxonomy" id="441960"/>
    <lineage>
        <taxon>Eukaryota</taxon>
        <taxon>Fungi</taxon>
        <taxon>Dikarya</taxon>
        <taxon>Ascomycota</taxon>
        <taxon>Pezizomycotina</taxon>
        <taxon>Eurotiomycetes</taxon>
        <taxon>Eurotiomycetidae</taxon>
        <taxon>Eurotiales</taxon>
        <taxon>Trichocomaceae</taxon>
        <taxon>Talaromyces</taxon>
        <taxon>Talaromyces sect. Talaromyces</taxon>
    </lineage>
</organism>
<keyword evidence="3" id="KW-0813">Transport</keyword>
<dbReference type="VEuPathDB" id="FungiDB:PMAA_099690"/>
<feature type="transmembrane region" description="Helical" evidence="7">
    <location>
        <begin position="185"/>
        <end position="208"/>
    </location>
</feature>
<dbReference type="GO" id="GO:0022857">
    <property type="term" value="F:transmembrane transporter activity"/>
    <property type="evidence" value="ECO:0007669"/>
    <property type="project" value="InterPro"/>
</dbReference>
<dbReference type="EMBL" id="DS995902">
    <property type="protein sequence ID" value="EEA23381.1"/>
    <property type="molecule type" value="Genomic_DNA"/>
</dbReference>
<evidence type="ECO:0000256" key="3">
    <source>
        <dbReference type="ARBA" id="ARBA00022448"/>
    </source>
</evidence>
<keyword evidence="4 7" id="KW-0812">Transmembrane</keyword>
<feature type="transmembrane region" description="Helical" evidence="7">
    <location>
        <begin position="331"/>
        <end position="351"/>
    </location>
</feature>
<dbReference type="PhylomeDB" id="B6QJ41"/>
<feature type="transmembrane region" description="Helical" evidence="7">
    <location>
        <begin position="123"/>
        <end position="146"/>
    </location>
</feature>
<dbReference type="Pfam" id="PF07690">
    <property type="entry name" value="MFS_1"/>
    <property type="match status" value="1"/>
</dbReference>
<dbReference type="PANTHER" id="PTHR23514">
    <property type="entry name" value="BYPASS OF STOP CODON PROTEIN 6"/>
    <property type="match status" value="1"/>
</dbReference>
<feature type="transmembrane region" description="Helical" evidence="7">
    <location>
        <begin position="363"/>
        <end position="383"/>
    </location>
</feature>
<evidence type="ECO:0000256" key="5">
    <source>
        <dbReference type="ARBA" id="ARBA00022989"/>
    </source>
</evidence>
<accession>B6QJ41</accession>
<gene>
    <name evidence="8" type="ORF">PMAA_099690</name>
</gene>
<evidence type="ECO:0000256" key="4">
    <source>
        <dbReference type="ARBA" id="ARBA00022692"/>
    </source>
</evidence>
<evidence type="ECO:0000256" key="2">
    <source>
        <dbReference type="ARBA" id="ARBA00008335"/>
    </source>
</evidence>
<dbReference type="PANTHER" id="PTHR23514:SF3">
    <property type="entry name" value="BYPASS OF STOP CODON PROTEIN 6"/>
    <property type="match status" value="1"/>
</dbReference>
<keyword evidence="9" id="KW-1185">Reference proteome</keyword>